<accession>X1I371</accession>
<dbReference type="InterPro" id="IPR013230">
    <property type="entry name" value="Peptidase_M15A_C"/>
</dbReference>
<proteinExistence type="predicted"/>
<comment type="caution">
    <text evidence="2">The sequence shown here is derived from an EMBL/GenBank/DDBJ whole genome shotgun (WGS) entry which is preliminary data.</text>
</comment>
<dbReference type="SUPFAM" id="SSF55166">
    <property type="entry name" value="Hedgehog/DD-peptidase"/>
    <property type="match status" value="1"/>
</dbReference>
<name>X1I371_9ZZZZ</name>
<protein>
    <recommendedName>
        <fullName evidence="1">Peptidase M15A C-terminal domain-containing protein</fullName>
    </recommendedName>
</protein>
<dbReference type="InterPro" id="IPR009045">
    <property type="entry name" value="Zn_M74/Hedgehog-like"/>
</dbReference>
<evidence type="ECO:0000259" key="1">
    <source>
        <dbReference type="Pfam" id="PF08291"/>
    </source>
</evidence>
<sequence>MNKYENLTDNFTYKEFFSGDRKLGKNSIEPPSRLFDNILIMANKLQKVRDYIGSPIIITSAFRTPTWNKYCGGVKNSYHIQGKAVDIKVIGMPLQDLAIYVARLTDFNGYGINFYKGFIHCDMRKNLMVFKY</sequence>
<evidence type="ECO:0000313" key="2">
    <source>
        <dbReference type="EMBL" id="GAH51978.1"/>
    </source>
</evidence>
<organism evidence="2">
    <name type="scientific">marine sediment metagenome</name>
    <dbReference type="NCBI Taxonomy" id="412755"/>
    <lineage>
        <taxon>unclassified sequences</taxon>
        <taxon>metagenomes</taxon>
        <taxon>ecological metagenomes</taxon>
    </lineage>
</organism>
<dbReference type="Pfam" id="PF08291">
    <property type="entry name" value="Peptidase_M15_3"/>
    <property type="match status" value="1"/>
</dbReference>
<dbReference type="AlphaFoldDB" id="X1I371"/>
<dbReference type="EMBL" id="BARU01023339">
    <property type="protein sequence ID" value="GAH51978.1"/>
    <property type="molecule type" value="Genomic_DNA"/>
</dbReference>
<reference evidence="2" key="1">
    <citation type="journal article" date="2014" name="Front. Microbiol.">
        <title>High frequency of phylogenetically diverse reductive dehalogenase-homologous genes in deep subseafloor sedimentary metagenomes.</title>
        <authorList>
            <person name="Kawai M."/>
            <person name="Futagami T."/>
            <person name="Toyoda A."/>
            <person name="Takaki Y."/>
            <person name="Nishi S."/>
            <person name="Hori S."/>
            <person name="Arai W."/>
            <person name="Tsubouchi T."/>
            <person name="Morono Y."/>
            <person name="Uchiyama I."/>
            <person name="Ito T."/>
            <person name="Fujiyama A."/>
            <person name="Inagaki F."/>
            <person name="Takami H."/>
        </authorList>
    </citation>
    <scope>NUCLEOTIDE SEQUENCE</scope>
    <source>
        <strain evidence="2">Expedition CK06-06</strain>
    </source>
</reference>
<gene>
    <name evidence="2" type="ORF">S03H2_37892</name>
</gene>
<feature type="domain" description="Peptidase M15A C-terminal" evidence="1">
    <location>
        <begin position="10"/>
        <end position="122"/>
    </location>
</feature>
<dbReference type="Gene3D" id="3.30.1380.10">
    <property type="match status" value="1"/>
</dbReference>